<name>A0A0A9BA13_ARUDO</name>
<proteinExistence type="predicted"/>
<dbReference type="AlphaFoldDB" id="A0A0A9BA13"/>
<reference evidence="1" key="1">
    <citation type="submission" date="2014-09" db="EMBL/GenBank/DDBJ databases">
        <authorList>
            <person name="Magalhaes I.L.F."/>
            <person name="Oliveira U."/>
            <person name="Santos F.R."/>
            <person name="Vidigal T.H.D.A."/>
            <person name="Brescovit A.D."/>
            <person name="Santos A.J."/>
        </authorList>
    </citation>
    <scope>NUCLEOTIDE SEQUENCE</scope>
    <source>
        <tissue evidence="1">Shoot tissue taken approximately 20 cm above the soil surface</tissue>
    </source>
</reference>
<protein>
    <submittedName>
        <fullName evidence="1">Uncharacterized protein</fullName>
    </submittedName>
</protein>
<organism evidence="1">
    <name type="scientific">Arundo donax</name>
    <name type="common">Giant reed</name>
    <name type="synonym">Donax arundinaceus</name>
    <dbReference type="NCBI Taxonomy" id="35708"/>
    <lineage>
        <taxon>Eukaryota</taxon>
        <taxon>Viridiplantae</taxon>
        <taxon>Streptophyta</taxon>
        <taxon>Embryophyta</taxon>
        <taxon>Tracheophyta</taxon>
        <taxon>Spermatophyta</taxon>
        <taxon>Magnoliopsida</taxon>
        <taxon>Liliopsida</taxon>
        <taxon>Poales</taxon>
        <taxon>Poaceae</taxon>
        <taxon>PACMAD clade</taxon>
        <taxon>Arundinoideae</taxon>
        <taxon>Arundineae</taxon>
        <taxon>Arundo</taxon>
    </lineage>
</organism>
<reference evidence="1" key="2">
    <citation type="journal article" date="2015" name="Data Brief">
        <title>Shoot transcriptome of the giant reed, Arundo donax.</title>
        <authorList>
            <person name="Barrero R.A."/>
            <person name="Guerrero F.D."/>
            <person name="Moolhuijzen P."/>
            <person name="Goolsby J.A."/>
            <person name="Tidwell J."/>
            <person name="Bellgard S.E."/>
            <person name="Bellgard M.I."/>
        </authorList>
    </citation>
    <scope>NUCLEOTIDE SEQUENCE</scope>
    <source>
        <tissue evidence="1">Shoot tissue taken approximately 20 cm above the soil surface</tissue>
    </source>
</reference>
<evidence type="ECO:0000313" key="1">
    <source>
        <dbReference type="EMBL" id="JAD56112.1"/>
    </source>
</evidence>
<dbReference type="EMBL" id="GBRH01241783">
    <property type="protein sequence ID" value="JAD56112.1"/>
    <property type="molecule type" value="Transcribed_RNA"/>
</dbReference>
<accession>A0A0A9BA13</accession>
<sequence length="37" mass="4453">MHACMHLFCFRLSRDQFLVINVLDKIKFCQLETFSSM</sequence>